<dbReference type="PANTHER" id="PTHR30024:SF47">
    <property type="entry name" value="TAURINE-BINDING PERIPLASMIC PROTEIN"/>
    <property type="match status" value="1"/>
</dbReference>
<name>A0A2S0NHR9_9HYPH</name>
<evidence type="ECO:0000313" key="6">
    <source>
        <dbReference type="Proteomes" id="UP000237889"/>
    </source>
</evidence>
<reference evidence="5 6" key="1">
    <citation type="submission" date="2018-03" db="EMBL/GenBank/DDBJ databases">
        <title>Genome sequencing of Phreatobacter sp.</title>
        <authorList>
            <person name="Kim S.-J."/>
            <person name="Heo J."/>
            <person name="Kwon S.-W."/>
        </authorList>
    </citation>
    <scope>NUCLEOTIDE SEQUENCE [LARGE SCALE GENOMIC DNA]</scope>
    <source>
        <strain evidence="5 6">S-12</strain>
    </source>
</reference>
<evidence type="ECO:0000256" key="3">
    <source>
        <dbReference type="ARBA" id="ARBA00022729"/>
    </source>
</evidence>
<keyword evidence="3 4" id="KW-0732">Signal</keyword>
<sequence length="343" mass="36300">MDRRQMLSLMGAGASLALPLPAFAQGALEKKQVTLGVGGKSLLYYLPLTVAERKGFFKDFGLEMTINDFAGGARSLQALVGGSVDMVTGAYEHTLRMQAKGQDIRSTIELLRFPTIVVAVRKAVADKVKSAADFKGLKIGVTAPGSSTYITVVHAMAKVGLKATDASFIGVGGGASAVAAMKRGEIDVISHLDPVIAKLETDGDVVTLIDTRTEAGTKALFGASNPAACLYLRQDFIEKNPNTTQAAVNGLYKALRWIDKASPAEVADAVPEQYHLGDKALYIKAVQASKDAYSKTGVMAQDGMKSVFDMLKALDKEMESVSADIIGKSFEPRFAQKAGTTVG</sequence>
<dbReference type="RefSeq" id="WP_106751085.1">
    <property type="nucleotide sequence ID" value="NZ_CP027668.1"/>
</dbReference>
<dbReference type="Gene3D" id="3.40.190.10">
    <property type="entry name" value="Periplasmic binding protein-like II"/>
    <property type="match status" value="2"/>
</dbReference>
<dbReference type="GO" id="GO:0042597">
    <property type="term" value="C:periplasmic space"/>
    <property type="evidence" value="ECO:0007669"/>
    <property type="project" value="UniProtKB-SubCell"/>
</dbReference>
<dbReference type="Pfam" id="PF13379">
    <property type="entry name" value="NMT1_2"/>
    <property type="match status" value="1"/>
</dbReference>
<gene>
    <name evidence="5" type="ORF">C6569_15525</name>
</gene>
<dbReference type="Proteomes" id="UP000237889">
    <property type="component" value="Chromosome"/>
</dbReference>
<accession>A0A2S0NHR9</accession>
<comment type="subcellular location">
    <subcellularLocation>
        <location evidence="1">Periplasm</location>
    </subcellularLocation>
</comment>
<feature type="chain" id="PRO_5015701728" evidence="4">
    <location>
        <begin position="25"/>
        <end position="343"/>
    </location>
</feature>
<comment type="similarity">
    <text evidence="2">Belongs to the bacterial solute-binding protein SsuA/TauA family.</text>
</comment>
<dbReference type="KEGG" id="phr:C6569_15525"/>
<dbReference type="AlphaFoldDB" id="A0A2S0NHR9"/>
<dbReference type="OrthoDB" id="9806288at2"/>
<dbReference type="GO" id="GO:0042918">
    <property type="term" value="P:alkanesulfonate transmembrane transport"/>
    <property type="evidence" value="ECO:0007669"/>
    <property type="project" value="TreeGrafter"/>
</dbReference>
<evidence type="ECO:0000256" key="2">
    <source>
        <dbReference type="ARBA" id="ARBA00010742"/>
    </source>
</evidence>
<organism evidence="5 6">
    <name type="scientific">Phreatobacter cathodiphilus</name>
    <dbReference type="NCBI Taxonomy" id="1868589"/>
    <lineage>
        <taxon>Bacteria</taxon>
        <taxon>Pseudomonadati</taxon>
        <taxon>Pseudomonadota</taxon>
        <taxon>Alphaproteobacteria</taxon>
        <taxon>Hyphomicrobiales</taxon>
        <taxon>Phreatobacteraceae</taxon>
        <taxon>Phreatobacter</taxon>
    </lineage>
</organism>
<keyword evidence="6" id="KW-1185">Reference proteome</keyword>
<evidence type="ECO:0000313" key="5">
    <source>
        <dbReference type="EMBL" id="AVO47715.1"/>
    </source>
</evidence>
<dbReference type="PANTHER" id="PTHR30024">
    <property type="entry name" value="ALIPHATIC SULFONATES-BINDING PROTEIN-RELATED"/>
    <property type="match status" value="1"/>
</dbReference>
<evidence type="ECO:0000256" key="4">
    <source>
        <dbReference type="SAM" id="SignalP"/>
    </source>
</evidence>
<proteinExistence type="inferred from homology"/>
<evidence type="ECO:0000256" key="1">
    <source>
        <dbReference type="ARBA" id="ARBA00004418"/>
    </source>
</evidence>
<dbReference type="EMBL" id="CP027668">
    <property type="protein sequence ID" value="AVO47715.1"/>
    <property type="molecule type" value="Genomic_DNA"/>
</dbReference>
<feature type="signal peptide" evidence="4">
    <location>
        <begin position="1"/>
        <end position="24"/>
    </location>
</feature>
<protein>
    <submittedName>
        <fullName evidence="5">ABC transporter substrate-binding protein</fullName>
    </submittedName>
</protein>
<dbReference type="SUPFAM" id="SSF53850">
    <property type="entry name" value="Periplasmic binding protein-like II"/>
    <property type="match status" value="1"/>
</dbReference>